<organism evidence="3 4">
    <name type="scientific">Amborella trichopoda</name>
    <dbReference type="NCBI Taxonomy" id="13333"/>
    <lineage>
        <taxon>Eukaryota</taxon>
        <taxon>Viridiplantae</taxon>
        <taxon>Streptophyta</taxon>
        <taxon>Embryophyta</taxon>
        <taxon>Tracheophyta</taxon>
        <taxon>Spermatophyta</taxon>
        <taxon>Magnoliopsida</taxon>
        <taxon>Amborellales</taxon>
        <taxon>Amborellaceae</taxon>
        <taxon>Amborella</taxon>
    </lineage>
</organism>
<dbReference type="PANTHER" id="PTHR15544:SF0">
    <property type="entry name" value="TETRATRICOPEPTIDE REPEAT PROTEIN 33"/>
    <property type="match status" value="1"/>
</dbReference>
<name>W1PNK6_AMBTC</name>
<dbReference type="SMART" id="SM00028">
    <property type="entry name" value="TPR"/>
    <property type="match status" value="3"/>
</dbReference>
<dbReference type="PANTHER" id="PTHR15544">
    <property type="entry name" value="OSMOSIS RESPONSIVE FACTOR"/>
    <property type="match status" value="1"/>
</dbReference>
<dbReference type="OrthoDB" id="2423701at2759"/>
<dbReference type="InterPro" id="IPR019734">
    <property type="entry name" value="TPR_rpt"/>
</dbReference>
<evidence type="ECO:0000313" key="3">
    <source>
        <dbReference type="EMBL" id="ERN08740.1"/>
    </source>
</evidence>
<reference evidence="4" key="1">
    <citation type="journal article" date="2013" name="Science">
        <title>The Amborella genome and the evolution of flowering plants.</title>
        <authorList>
            <consortium name="Amborella Genome Project"/>
        </authorList>
    </citation>
    <scope>NUCLEOTIDE SEQUENCE [LARGE SCALE GENOMIC DNA]</scope>
</reference>
<feature type="region of interest" description="Disordered" evidence="2">
    <location>
        <begin position="1"/>
        <end position="50"/>
    </location>
</feature>
<dbReference type="KEGG" id="atr:18436874"/>
<dbReference type="PROSITE" id="PS50005">
    <property type="entry name" value="TPR"/>
    <property type="match status" value="2"/>
</dbReference>
<dbReference type="SUPFAM" id="SSF48452">
    <property type="entry name" value="TPR-like"/>
    <property type="match status" value="1"/>
</dbReference>
<dbReference type="InterPro" id="IPR052658">
    <property type="entry name" value="TPR-containing"/>
</dbReference>
<feature type="compositionally biased region" description="Low complexity" evidence="2">
    <location>
        <begin position="35"/>
        <end position="44"/>
    </location>
</feature>
<dbReference type="Gene3D" id="1.25.40.10">
    <property type="entry name" value="Tetratricopeptide repeat domain"/>
    <property type="match status" value="1"/>
</dbReference>
<keyword evidence="4" id="KW-1185">Reference proteome</keyword>
<dbReference type="eggNOG" id="KOG0553">
    <property type="taxonomic scope" value="Eukaryota"/>
</dbReference>
<dbReference type="Gramene" id="ERN08740">
    <property type="protein sequence ID" value="ERN08740"/>
    <property type="gene ID" value="AMTR_s00017p00242470"/>
</dbReference>
<accession>W1PNK6</accession>
<dbReference type="AlphaFoldDB" id="W1PNK6"/>
<evidence type="ECO:0000256" key="2">
    <source>
        <dbReference type="SAM" id="MobiDB-lite"/>
    </source>
</evidence>
<feature type="repeat" description="TPR" evidence="1">
    <location>
        <begin position="125"/>
        <end position="158"/>
    </location>
</feature>
<dbReference type="PROSITE" id="PS50293">
    <property type="entry name" value="TPR_REGION"/>
    <property type="match status" value="1"/>
</dbReference>
<dbReference type="InterPro" id="IPR011990">
    <property type="entry name" value="TPR-like_helical_dom_sf"/>
</dbReference>
<dbReference type="STRING" id="13333.W1PNK6"/>
<gene>
    <name evidence="3" type="ORF">AMTR_s00017p00242470</name>
</gene>
<keyword evidence="1" id="KW-0802">TPR repeat</keyword>
<dbReference type="HOGENOM" id="CLU_078924_1_0_1"/>
<evidence type="ECO:0000313" key="4">
    <source>
        <dbReference type="Proteomes" id="UP000017836"/>
    </source>
</evidence>
<dbReference type="Pfam" id="PF13432">
    <property type="entry name" value="TPR_16"/>
    <property type="match status" value="1"/>
</dbReference>
<protein>
    <submittedName>
        <fullName evidence="3">Uncharacterized protein</fullName>
    </submittedName>
</protein>
<feature type="repeat" description="TPR" evidence="1">
    <location>
        <begin position="57"/>
        <end position="90"/>
    </location>
</feature>
<proteinExistence type="predicted"/>
<dbReference type="OMA" id="EPDNAIE"/>
<evidence type="ECO:0000256" key="1">
    <source>
        <dbReference type="PROSITE-ProRule" id="PRU00339"/>
    </source>
</evidence>
<dbReference type="Proteomes" id="UP000017836">
    <property type="component" value="Unassembled WGS sequence"/>
</dbReference>
<sequence>MQLVWKKSGKRRRPLEPCPSDLPFRKNEEEEERPPSLSSSSSSPVCRDTDDDHLRIANFYQSQGDKLAEIGRYREALGKWESSLTIMPERAVLHEQKAQVLLELGEAWKALRAATRATELEPSWAEAWITLGRAQLNFGEPEASLKSFDRALEIKPDSEEVKNDIDTAVQLIRKRKRLQTSGMNVGEGRYTVRDKTDIPGSYCQG</sequence>
<dbReference type="EMBL" id="KI393256">
    <property type="protein sequence ID" value="ERN08740.1"/>
    <property type="molecule type" value="Genomic_DNA"/>
</dbReference>